<keyword evidence="5 6" id="KW-0449">Lipoprotein</keyword>
<comment type="subunit">
    <text evidence="6">Component of the lipopolysaccharide transport and assembly complex. Interacts with LptD.</text>
</comment>
<organism evidence="7 8">
    <name type="scientific">OM182 bacterium</name>
    <dbReference type="NCBI Taxonomy" id="2510334"/>
    <lineage>
        <taxon>Bacteria</taxon>
        <taxon>Pseudomonadati</taxon>
        <taxon>Pseudomonadota</taxon>
        <taxon>Gammaproteobacteria</taxon>
        <taxon>OMG group</taxon>
        <taxon>OM182 clade</taxon>
    </lineage>
</organism>
<proteinExistence type="inferred from homology"/>
<reference evidence="7 8" key="1">
    <citation type="submission" date="2019-02" db="EMBL/GenBank/DDBJ databases">
        <title>Prokaryotic population dynamics and viral predation in marine succession experiment using metagenomics: the confinement effect.</title>
        <authorList>
            <person name="Haro-Moreno J.M."/>
            <person name="Rodriguez-Valera F."/>
            <person name="Lopez-Perez M."/>
        </authorList>
    </citation>
    <scope>NUCLEOTIDE SEQUENCE [LARGE SCALE GENOMIC DNA]</scope>
    <source>
        <strain evidence="7">MED-G157</strain>
    </source>
</reference>
<dbReference type="GO" id="GO:0015920">
    <property type="term" value="P:lipopolysaccharide transport"/>
    <property type="evidence" value="ECO:0007669"/>
    <property type="project" value="TreeGrafter"/>
</dbReference>
<comment type="subcellular location">
    <subcellularLocation>
        <location evidence="6">Cell outer membrane</location>
        <topology evidence="6">Lipid-anchor</topology>
    </subcellularLocation>
</comment>
<dbReference type="GO" id="GO:0001530">
    <property type="term" value="F:lipopolysaccharide binding"/>
    <property type="evidence" value="ECO:0007669"/>
    <property type="project" value="TreeGrafter"/>
</dbReference>
<dbReference type="GO" id="GO:1990351">
    <property type="term" value="C:transporter complex"/>
    <property type="evidence" value="ECO:0007669"/>
    <property type="project" value="TreeGrafter"/>
</dbReference>
<dbReference type="GO" id="GO:0009279">
    <property type="term" value="C:cell outer membrane"/>
    <property type="evidence" value="ECO:0007669"/>
    <property type="project" value="UniProtKB-SubCell"/>
</dbReference>
<dbReference type="PANTHER" id="PTHR38098">
    <property type="entry name" value="LPS-ASSEMBLY LIPOPROTEIN LPTE"/>
    <property type="match status" value="1"/>
</dbReference>
<dbReference type="InterPro" id="IPR007485">
    <property type="entry name" value="LPS_assembly_LptE"/>
</dbReference>
<keyword evidence="4 6" id="KW-0998">Cell outer membrane</keyword>
<name>A0A520S2Z0_9GAMM</name>
<evidence type="ECO:0000256" key="1">
    <source>
        <dbReference type="ARBA" id="ARBA00022729"/>
    </source>
</evidence>
<dbReference type="Pfam" id="PF04390">
    <property type="entry name" value="LptE"/>
    <property type="match status" value="1"/>
</dbReference>
<evidence type="ECO:0000313" key="7">
    <source>
        <dbReference type="EMBL" id="RZO76843.1"/>
    </source>
</evidence>
<evidence type="ECO:0000256" key="2">
    <source>
        <dbReference type="ARBA" id="ARBA00023136"/>
    </source>
</evidence>
<dbReference type="PROSITE" id="PS51257">
    <property type="entry name" value="PROKAR_LIPOPROTEIN"/>
    <property type="match status" value="1"/>
</dbReference>
<dbReference type="AlphaFoldDB" id="A0A520S2Z0"/>
<keyword evidence="3 6" id="KW-0564">Palmitate</keyword>
<protein>
    <recommendedName>
        <fullName evidence="6">LPS-assembly lipoprotein LptE</fullName>
    </recommendedName>
</protein>
<evidence type="ECO:0000256" key="6">
    <source>
        <dbReference type="HAMAP-Rule" id="MF_01186"/>
    </source>
</evidence>
<comment type="function">
    <text evidence="6">Together with LptD, is involved in the assembly of lipopolysaccharide (LPS) at the surface of the outer membrane. Required for the proper assembly of LptD. Binds LPS and may serve as the LPS recognition site at the outer membrane.</text>
</comment>
<dbReference type="Proteomes" id="UP000316199">
    <property type="component" value="Unassembled WGS sequence"/>
</dbReference>
<comment type="caution">
    <text evidence="7">The sequence shown here is derived from an EMBL/GenBank/DDBJ whole genome shotgun (WGS) entry which is preliminary data.</text>
</comment>
<evidence type="ECO:0000256" key="4">
    <source>
        <dbReference type="ARBA" id="ARBA00023237"/>
    </source>
</evidence>
<dbReference type="EMBL" id="SHAG01000007">
    <property type="protein sequence ID" value="RZO76843.1"/>
    <property type="molecule type" value="Genomic_DNA"/>
</dbReference>
<dbReference type="HAMAP" id="MF_01186">
    <property type="entry name" value="LPS_assembly_LptE"/>
    <property type="match status" value="1"/>
</dbReference>
<dbReference type="Gene3D" id="3.30.160.150">
    <property type="entry name" value="Lipoprotein like domain"/>
    <property type="match status" value="1"/>
</dbReference>
<gene>
    <name evidence="6" type="primary">lptE</name>
    <name evidence="7" type="ORF">EVA68_03090</name>
</gene>
<dbReference type="GO" id="GO:0043165">
    <property type="term" value="P:Gram-negative-bacterium-type cell outer membrane assembly"/>
    <property type="evidence" value="ECO:0007669"/>
    <property type="project" value="UniProtKB-UniRule"/>
</dbReference>
<keyword evidence="1 6" id="KW-0732">Signal</keyword>
<sequence>MKFVSIIFVLSLLIGCGFQLRGTEQVVFLDLHSIYIETGDVHGDIHRILQDKFQQSKVEVSADPSEAQYTVLITDERNSRRAIAHSSSQIVTEYEIAQEVSLHLVNKEGDYLISQEKVSAERFYALNDQILDSSFQEERLLREEMQQDLSEQIFRRVNAGIQGYENKKN</sequence>
<keyword evidence="2 6" id="KW-0472">Membrane</keyword>
<evidence type="ECO:0000256" key="5">
    <source>
        <dbReference type="ARBA" id="ARBA00023288"/>
    </source>
</evidence>
<comment type="similarity">
    <text evidence="6">Belongs to the LptE lipoprotein family.</text>
</comment>
<dbReference type="PANTHER" id="PTHR38098:SF1">
    <property type="entry name" value="LPS-ASSEMBLY LIPOPROTEIN LPTE"/>
    <property type="match status" value="1"/>
</dbReference>
<evidence type="ECO:0000256" key="3">
    <source>
        <dbReference type="ARBA" id="ARBA00023139"/>
    </source>
</evidence>
<accession>A0A520S2Z0</accession>
<evidence type="ECO:0000313" key="8">
    <source>
        <dbReference type="Proteomes" id="UP000316199"/>
    </source>
</evidence>